<keyword evidence="3" id="KW-1185">Reference proteome</keyword>
<dbReference type="EMBL" id="JBHMFI010000001">
    <property type="protein sequence ID" value="MFB9074067.1"/>
    <property type="molecule type" value="Genomic_DNA"/>
</dbReference>
<proteinExistence type="predicted"/>
<evidence type="ECO:0000313" key="2">
    <source>
        <dbReference type="EMBL" id="MFB9074067.1"/>
    </source>
</evidence>
<comment type="caution">
    <text evidence="2">The sequence shown here is derived from an EMBL/GenBank/DDBJ whole genome shotgun (WGS) entry which is preliminary data.</text>
</comment>
<protein>
    <submittedName>
        <fullName evidence="2">Uncharacterized protein</fullName>
    </submittedName>
</protein>
<gene>
    <name evidence="2" type="ORF">ACFFX0_23870</name>
</gene>
<organism evidence="2 3">
    <name type="scientific">Citricoccus parietis</name>
    <dbReference type="NCBI Taxonomy" id="592307"/>
    <lineage>
        <taxon>Bacteria</taxon>
        <taxon>Bacillati</taxon>
        <taxon>Actinomycetota</taxon>
        <taxon>Actinomycetes</taxon>
        <taxon>Micrococcales</taxon>
        <taxon>Micrococcaceae</taxon>
        <taxon>Citricoccus</taxon>
    </lineage>
</organism>
<accession>A0ABV5G556</accession>
<sequence>MAEPFEDADGGQGDLGIQGIHDAGGEQGDSHGTSENRGVCRHDLKPVVRPH</sequence>
<name>A0ABV5G556_9MICC</name>
<evidence type="ECO:0000256" key="1">
    <source>
        <dbReference type="SAM" id="MobiDB-lite"/>
    </source>
</evidence>
<evidence type="ECO:0000313" key="3">
    <source>
        <dbReference type="Proteomes" id="UP001589575"/>
    </source>
</evidence>
<reference evidence="2 3" key="1">
    <citation type="submission" date="2024-09" db="EMBL/GenBank/DDBJ databases">
        <authorList>
            <person name="Sun Q."/>
            <person name="Mori K."/>
        </authorList>
    </citation>
    <scope>NUCLEOTIDE SEQUENCE [LARGE SCALE GENOMIC DNA]</scope>
    <source>
        <strain evidence="2 3">CCM 7609</strain>
    </source>
</reference>
<feature type="region of interest" description="Disordered" evidence="1">
    <location>
        <begin position="1"/>
        <end position="51"/>
    </location>
</feature>
<dbReference type="Proteomes" id="UP001589575">
    <property type="component" value="Unassembled WGS sequence"/>
</dbReference>
<feature type="compositionally biased region" description="Basic and acidic residues" evidence="1">
    <location>
        <begin position="28"/>
        <end position="51"/>
    </location>
</feature>